<organism evidence="9 10">
    <name type="scientific">Petromyzon marinus</name>
    <name type="common">Sea lamprey</name>
    <dbReference type="NCBI Taxonomy" id="7757"/>
    <lineage>
        <taxon>Eukaryota</taxon>
        <taxon>Metazoa</taxon>
        <taxon>Chordata</taxon>
        <taxon>Craniata</taxon>
        <taxon>Vertebrata</taxon>
        <taxon>Cyclostomata</taxon>
        <taxon>Hyperoartia</taxon>
        <taxon>Petromyzontiformes</taxon>
        <taxon>Petromyzontidae</taxon>
        <taxon>Petromyzon</taxon>
    </lineage>
</organism>
<feature type="compositionally biased region" description="Pro residues" evidence="7">
    <location>
        <begin position="256"/>
        <end position="274"/>
    </location>
</feature>
<keyword evidence="9" id="KW-1185">Reference proteome</keyword>
<feature type="domain" description="C3H1-type" evidence="8">
    <location>
        <begin position="8"/>
        <end position="36"/>
    </location>
</feature>
<keyword evidence="2" id="KW-0677">Repeat</keyword>
<feature type="zinc finger region" description="C3H1-type" evidence="6">
    <location>
        <begin position="42"/>
        <end position="68"/>
    </location>
</feature>
<comment type="similarity">
    <text evidence="5">Belongs to the muscleblind family.</text>
</comment>
<evidence type="ECO:0000256" key="7">
    <source>
        <dbReference type="SAM" id="MobiDB-lite"/>
    </source>
</evidence>
<evidence type="ECO:0000256" key="4">
    <source>
        <dbReference type="ARBA" id="ARBA00022833"/>
    </source>
</evidence>
<evidence type="ECO:0000256" key="2">
    <source>
        <dbReference type="ARBA" id="ARBA00022737"/>
    </source>
</evidence>
<dbReference type="RefSeq" id="XP_032833793.1">
    <property type="nucleotide sequence ID" value="XM_032977902.1"/>
</dbReference>
<dbReference type="GO" id="GO:0043484">
    <property type="term" value="P:regulation of RNA splicing"/>
    <property type="evidence" value="ECO:0007669"/>
    <property type="project" value="TreeGrafter"/>
</dbReference>
<dbReference type="PROSITE" id="PS50103">
    <property type="entry name" value="ZF_C3H1"/>
    <property type="match status" value="2"/>
</dbReference>
<feature type="region of interest" description="Disordered" evidence="7">
    <location>
        <begin position="218"/>
        <end position="288"/>
    </location>
</feature>
<proteinExistence type="inferred from homology"/>
<dbReference type="Proteomes" id="UP001318040">
    <property type="component" value="Chromosome 64"/>
</dbReference>
<evidence type="ECO:0000256" key="3">
    <source>
        <dbReference type="ARBA" id="ARBA00022771"/>
    </source>
</evidence>
<accession>A0AAJ7UFF8</accession>
<name>A0AAJ7UFF8_PETMA</name>
<dbReference type="AlphaFoldDB" id="A0AAJ7UFF8"/>
<protein>
    <submittedName>
        <fullName evidence="10 11">Muscleblind-like protein 2 isoform X1</fullName>
    </submittedName>
</protein>
<evidence type="ECO:0000313" key="9">
    <source>
        <dbReference type="Proteomes" id="UP001318040"/>
    </source>
</evidence>
<gene>
    <name evidence="10 11" type="primary">LOC116956339</name>
</gene>
<dbReference type="InterPro" id="IPR000571">
    <property type="entry name" value="Znf_CCCH"/>
</dbReference>
<evidence type="ECO:0000313" key="11">
    <source>
        <dbReference type="RefSeq" id="XP_032833794.1"/>
    </source>
</evidence>
<dbReference type="FunFam" id="3.30.1370.210:FF:000001">
    <property type="entry name" value="Muscleblind-like 2 isoform 1"/>
    <property type="match status" value="1"/>
</dbReference>
<dbReference type="GO" id="GO:0005737">
    <property type="term" value="C:cytoplasm"/>
    <property type="evidence" value="ECO:0007669"/>
    <property type="project" value="TreeGrafter"/>
</dbReference>
<dbReference type="GO" id="GO:0003723">
    <property type="term" value="F:RNA binding"/>
    <property type="evidence" value="ECO:0007669"/>
    <property type="project" value="TreeGrafter"/>
</dbReference>
<feature type="zinc finger region" description="C3H1-type" evidence="6">
    <location>
        <begin position="8"/>
        <end position="36"/>
    </location>
</feature>
<keyword evidence="4 6" id="KW-0862">Zinc</keyword>
<dbReference type="SMART" id="SM00356">
    <property type="entry name" value="ZnF_C3H1"/>
    <property type="match status" value="2"/>
</dbReference>
<feature type="domain" description="C3H1-type" evidence="8">
    <location>
        <begin position="42"/>
        <end position="68"/>
    </location>
</feature>
<evidence type="ECO:0000256" key="1">
    <source>
        <dbReference type="ARBA" id="ARBA00022723"/>
    </source>
</evidence>
<keyword evidence="1 6" id="KW-0479">Metal-binding</keyword>
<dbReference type="RefSeq" id="XP_032833794.1">
    <property type="nucleotide sequence ID" value="XM_032977903.1"/>
</dbReference>
<evidence type="ECO:0000256" key="6">
    <source>
        <dbReference type="PROSITE-ProRule" id="PRU00723"/>
    </source>
</evidence>
<dbReference type="PANTHER" id="PTHR12675:SF12">
    <property type="entry name" value="PROTEIN MUSCLEBLIND"/>
    <property type="match status" value="1"/>
</dbReference>
<evidence type="ECO:0000313" key="10">
    <source>
        <dbReference type="RefSeq" id="XP_032833793.1"/>
    </source>
</evidence>
<evidence type="ECO:0000259" key="8">
    <source>
        <dbReference type="PROSITE" id="PS50103"/>
    </source>
</evidence>
<dbReference type="PANTHER" id="PTHR12675">
    <property type="entry name" value="MUSCLEBLIND-LIKE PROTEIN"/>
    <property type="match status" value="1"/>
</dbReference>
<dbReference type="Gene3D" id="3.30.1370.210">
    <property type="match status" value="1"/>
</dbReference>
<sequence>MAVRDARWLTLEVCREFSRGSCSRDASECRYAHPPEGVTVDNGRVVACFDSLKDRCTRDSCKYLHPPQHLKAQLEINGRNNLLQQKSAALLAQHMHMASTGATCTLQAPQVHPMIYPMLQGFPPTHAGGIFAQGHSPYAPFSPYLPMLSQAPMGLFTDLSLGGHLLFPGGSYLPQLALGDPTGGVMAPSMAPSAASMAGAMAAAAAAAAVSQKAFRGEPTAQSLKRPLQATFDPSGPLSPSAKRPALDDSVWGSPGPAPPPGPPPQGPPPPAPPHTAHTLLGPGLLHYQGGGPHATAAFLQGVPMMPGTVVTATNPGLQFVTSAASAGQILLK</sequence>
<dbReference type="GO" id="GO:0008270">
    <property type="term" value="F:zinc ion binding"/>
    <property type="evidence" value="ECO:0007669"/>
    <property type="project" value="UniProtKB-KW"/>
</dbReference>
<dbReference type="Pfam" id="PF22628">
    <property type="entry name" value="zf-CCCH_10"/>
    <property type="match status" value="1"/>
</dbReference>
<keyword evidence="3 6" id="KW-0863">Zinc-finger</keyword>
<dbReference type="GO" id="GO:0005654">
    <property type="term" value="C:nucleoplasm"/>
    <property type="evidence" value="ECO:0007669"/>
    <property type="project" value="TreeGrafter"/>
</dbReference>
<dbReference type="InterPro" id="IPR054429">
    <property type="entry name" value="Znf-CCCH_Muscleblind-like"/>
</dbReference>
<reference evidence="10 11" key="1">
    <citation type="submission" date="2025-04" db="UniProtKB">
        <authorList>
            <consortium name="RefSeq"/>
        </authorList>
    </citation>
    <scope>IDENTIFICATION</scope>
    <source>
        <tissue evidence="10 11">Sperm</tissue>
    </source>
</reference>
<evidence type="ECO:0000256" key="5">
    <source>
        <dbReference type="ARBA" id="ARBA00038226"/>
    </source>
</evidence>
<dbReference type="KEGG" id="pmrn:116956339"/>